<dbReference type="InterPro" id="IPR017871">
    <property type="entry name" value="ABC_transporter-like_CS"/>
</dbReference>
<accession>A0ABV7Y7F5</accession>
<dbReference type="PROSITE" id="PS50929">
    <property type="entry name" value="ABC_TM1F"/>
    <property type="match status" value="1"/>
</dbReference>
<keyword evidence="4 10" id="KW-0067">ATP-binding</keyword>
<evidence type="ECO:0000259" key="8">
    <source>
        <dbReference type="PROSITE" id="PS50893"/>
    </source>
</evidence>
<feature type="domain" description="ABC transmembrane type-1" evidence="9">
    <location>
        <begin position="145"/>
        <end position="306"/>
    </location>
</feature>
<dbReference type="SMART" id="SM00382">
    <property type="entry name" value="AAA"/>
    <property type="match status" value="1"/>
</dbReference>
<evidence type="ECO:0000259" key="9">
    <source>
        <dbReference type="PROSITE" id="PS50929"/>
    </source>
</evidence>
<sequence length="583" mass="62394">MKEWLRTARLLLGIGRDIGPLLTLATLLTSAFDFTAPIVAAIGARPLVDGIATGSTSHLALGVALIATALLLLVLMPAAYRWTTVRVRERTIMVMQRRLLDLSTKAPRLEHFERPEFWDRLQSLRRSMDGLWMGLSLAVLGPILVAELVVAAVLLGQISPWLALIPVVAVPAVWAARYAERIQRSAALRAAPYQRTAEHLFGLASTAPAGMEIRLYGLSSELLTRHRSASAVANHKHESAQFRSVGLGFCGRLLFWGAYAAGIVLVLQQAASGRSSVGDVTLVLMLAVTLVHASARLTEYAGSLLAVRTVSEHYHWLEDQAADAQGGSPVPIELSRGIALDSVSFSYTAGAPALDDVSLTLPAGAVVALVGENGAGKTTLVKLLTGMYAPTAGRVFVDGVDLASLDLDAYRSRVSAGFQDFMRFELLVREAVEVGALGADESAVRSALGRTRASFVDSLPSGLSTQLGISWSGGVDLSGGEWQKLALARSMVRTDPFLTVFDEPTAALDPQTEHALFEEVSATARVDGRITLLVSHRFSTVRMADLIVVLSHGRLREVGTHAELMAAAGLYAELYSLQAAAYR</sequence>
<evidence type="ECO:0000256" key="4">
    <source>
        <dbReference type="ARBA" id="ARBA00022840"/>
    </source>
</evidence>
<dbReference type="InterPro" id="IPR027417">
    <property type="entry name" value="P-loop_NTPase"/>
</dbReference>
<dbReference type="PROSITE" id="PS50893">
    <property type="entry name" value="ABC_TRANSPORTER_2"/>
    <property type="match status" value="1"/>
</dbReference>
<evidence type="ECO:0000256" key="2">
    <source>
        <dbReference type="ARBA" id="ARBA00022692"/>
    </source>
</evidence>
<dbReference type="RefSeq" id="WP_205116929.1">
    <property type="nucleotide sequence ID" value="NZ_JAFBCM010000001.1"/>
</dbReference>
<evidence type="ECO:0000313" key="10">
    <source>
        <dbReference type="EMBL" id="MFC3760683.1"/>
    </source>
</evidence>
<dbReference type="InterPro" id="IPR039421">
    <property type="entry name" value="Type_1_exporter"/>
</dbReference>
<dbReference type="InterPro" id="IPR011527">
    <property type="entry name" value="ABC1_TM_dom"/>
</dbReference>
<evidence type="ECO:0000256" key="1">
    <source>
        <dbReference type="ARBA" id="ARBA00004651"/>
    </source>
</evidence>
<dbReference type="Proteomes" id="UP001595699">
    <property type="component" value="Unassembled WGS sequence"/>
</dbReference>
<protein>
    <submittedName>
        <fullName evidence="10">ABC transporter ATP-binding protein</fullName>
    </submittedName>
</protein>
<feature type="transmembrane region" description="Helical" evidence="7">
    <location>
        <begin position="161"/>
        <end position="179"/>
    </location>
</feature>
<dbReference type="PANTHER" id="PTHR24221">
    <property type="entry name" value="ATP-BINDING CASSETTE SUB-FAMILY B"/>
    <property type="match status" value="1"/>
</dbReference>
<feature type="transmembrane region" description="Helical" evidence="7">
    <location>
        <begin position="21"/>
        <end position="44"/>
    </location>
</feature>
<dbReference type="PROSITE" id="PS00211">
    <property type="entry name" value="ABC_TRANSPORTER_1"/>
    <property type="match status" value="1"/>
</dbReference>
<evidence type="ECO:0000256" key="7">
    <source>
        <dbReference type="SAM" id="Phobius"/>
    </source>
</evidence>
<evidence type="ECO:0000313" key="11">
    <source>
        <dbReference type="Proteomes" id="UP001595699"/>
    </source>
</evidence>
<dbReference type="Gene3D" id="1.20.1560.10">
    <property type="entry name" value="ABC transporter type 1, transmembrane domain"/>
    <property type="match status" value="1"/>
</dbReference>
<evidence type="ECO:0000256" key="6">
    <source>
        <dbReference type="ARBA" id="ARBA00023136"/>
    </source>
</evidence>
<dbReference type="InterPro" id="IPR003593">
    <property type="entry name" value="AAA+_ATPase"/>
</dbReference>
<reference evidence="11" key="1">
    <citation type="journal article" date="2019" name="Int. J. Syst. Evol. Microbiol.">
        <title>The Global Catalogue of Microorganisms (GCM) 10K type strain sequencing project: providing services to taxonomists for standard genome sequencing and annotation.</title>
        <authorList>
            <consortium name="The Broad Institute Genomics Platform"/>
            <consortium name="The Broad Institute Genome Sequencing Center for Infectious Disease"/>
            <person name="Wu L."/>
            <person name="Ma J."/>
        </authorList>
    </citation>
    <scope>NUCLEOTIDE SEQUENCE [LARGE SCALE GENOMIC DNA]</scope>
    <source>
        <strain evidence="11">CGMCC 4.7241</strain>
    </source>
</reference>
<keyword evidence="6 7" id="KW-0472">Membrane</keyword>
<evidence type="ECO:0000256" key="3">
    <source>
        <dbReference type="ARBA" id="ARBA00022741"/>
    </source>
</evidence>
<dbReference type="PANTHER" id="PTHR24221:SF654">
    <property type="entry name" value="ATP-BINDING CASSETTE SUB-FAMILY B MEMBER 6"/>
    <property type="match status" value="1"/>
</dbReference>
<proteinExistence type="predicted"/>
<gene>
    <name evidence="10" type="ORF">ACFOUW_07525</name>
</gene>
<comment type="subcellular location">
    <subcellularLocation>
        <location evidence="1">Cell membrane</location>
        <topology evidence="1">Multi-pass membrane protein</topology>
    </subcellularLocation>
</comment>
<keyword evidence="3" id="KW-0547">Nucleotide-binding</keyword>
<feature type="transmembrane region" description="Helical" evidence="7">
    <location>
        <begin position="130"/>
        <end position="155"/>
    </location>
</feature>
<comment type="caution">
    <text evidence="10">The sequence shown here is derived from an EMBL/GenBank/DDBJ whole genome shotgun (WGS) entry which is preliminary data.</text>
</comment>
<dbReference type="SUPFAM" id="SSF52540">
    <property type="entry name" value="P-loop containing nucleoside triphosphate hydrolases"/>
    <property type="match status" value="1"/>
</dbReference>
<dbReference type="EMBL" id="JBHRZH010000006">
    <property type="protein sequence ID" value="MFC3760683.1"/>
    <property type="molecule type" value="Genomic_DNA"/>
</dbReference>
<organism evidence="10 11">
    <name type="scientific">Tenggerimyces flavus</name>
    <dbReference type="NCBI Taxonomy" id="1708749"/>
    <lineage>
        <taxon>Bacteria</taxon>
        <taxon>Bacillati</taxon>
        <taxon>Actinomycetota</taxon>
        <taxon>Actinomycetes</taxon>
        <taxon>Propionibacteriales</taxon>
        <taxon>Nocardioidaceae</taxon>
        <taxon>Tenggerimyces</taxon>
    </lineage>
</organism>
<feature type="transmembrane region" description="Helical" evidence="7">
    <location>
        <begin position="253"/>
        <end position="271"/>
    </location>
</feature>
<keyword evidence="2 7" id="KW-0812">Transmembrane</keyword>
<name>A0ABV7Y7F5_9ACTN</name>
<dbReference type="InterPro" id="IPR003439">
    <property type="entry name" value="ABC_transporter-like_ATP-bd"/>
</dbReference>
<dbReference type="Pfam" id="PF00005">
    <property type="entry name" value="ABC_tran"/>
    <property type="match status" value="1"/>
</dbReference>
<feature type="transmembrane region" description="Helical" evidence="7">
    <location>
        <begin position="59"/>
        <end position="80"/>
    </location>
</feature>
<dbReference type="InterPro" id="IPR036640">
    <property type="entry name" value="ABC1_TM_sf"/>
</dbReference>
<keyword evidence="5 7" id="KW-1133">Transmembrane helix</keyword>
<dbReference type="Gene3D" id="3.40.50.300">
    <property type="entry name" value="P-loop containing nucleotide triphosphate hydrolases"/>
    <property type="match status" value="1"/>
</dbReference>
<keyword evidence="11" id="KW-1185">Reference proteome</keyword>
<dbReference type="SUPFAM" id="SSF90123">
    <property type="entry name" value="ABC transporter transmembrane region"/>
    <property type="match status" value="1"/>
</dbReference>
<evidence type="ECO:0000256" key="5">
    <source>
        <dbReference type="ARBA" id="ARBA00022989"/>
    </source>
</evidence>
<feature type="domain" description="ABC transporter" evidence="8">
    <location>
        <begin position="338"/>
        <end position="577"/>
    </location>
</feature>
<dbReference type="GO" id="GO:0005524">
    <property type="term" value="F:ATP binding"/>
    <property type="evidence" value="ECO:0007669"/>
    <property type="project" value="UniProtKB-KW"/>
</dbReference>